<dbReference type="EMBL" id="CAJVPZ010000445">
    <property type="protein sequence ID" value="CAG8465560.1"/>
    <property type="molecule type" value="Genomic_DNA"/>
</dbReference>
<proteinExistence type="predicted"/>
<dbReference type="InterPro" id="IPR043129">
    <property type="entry name" value="ATPase_NBD"/>
</dbReference>
<dbReference type="SUPFAM" id="SSF53067">
    <property type="entry name" value="Actin-like ATPase domain"/>
    <property type="match status" value="1"/>
</dbReference>
<comment type="caution">
    <text evidence="1">The sequence shown here is derived from an EMBL/GenBank/DDBJ whole genome shotgun (WGS) entry which is preliminary data.</text>
</comment>
<evidence type="ECO:0000313" key="1">
    <source>
        <dbReference type="EMBL" id="CAG8465560.1"/>
    </source>
</evidence>
<protein>
    <submittedName>
        <fullName evidence="1">15168_t:CDS:1</fullName>
    </submittedName>
</protein>
<keyword evidence="2" id="KW-1185">Reference proteome</keyword>
<name>A0A9N8Z1R6_9GLOM</name>
<sequence>MRECVHNDGEITEIIGYPCGSTFVDKEFHKFIGAKLDYMLYQNRKIEMEIAGWNIELDFASVKEMFDPDVNKILELISDQLKDLKKNARLYLVGGFAESAYLLDKIKENFRFQVDNICVPTLPIAALVRGGFYYR</sequence>
<dbReference type="PANTHER" id="PTHR14187">
    <property type="entry name" value="ALPHA KINASE/ELONGATION FACTOR 2 KINASE"/>
    <property type="match status" value="1"/>
</dbReference>
<evidence type="ECO:0000313" key="2">
    <source>
        <dbReference type="Proteomes" id="UP000789396"/>
    </source>
</evidence>
<dbReference type="AlphaFoldDB" id="A0A9N8Z1R6"/>
<dbReference type="Proteomes" id="UP000789396">
    <property type="component" value="Unassembled WGS sequence"/>
</dbReference>
<reference evidence="1" key="1">
    <citation type="submission" date="2021-06" db="EMBL/GenBank/DDBJ databases">
        <authorList>
            <person name="Kallberg Y."/>
            <person name="Tangrot J."/>
            <person name="Rosling A."/>
        </authorList>
    </citation>
    <scope>NUCLEOTIDE SEQUENCE</scope>
    <source>
        <strain evidence="1">IN212</strain>
    </source>
</reference>
<organism evidence="1 2">
    <name type="scientific">Racocetra fulgida</name>
    <dbReference type="NCBI Taxonomy" id="60492"/>
    <lineage>
        <taxon>Eukaryota</taxon>
        <taxon>Fungi</taxon>
        <taxon>Fungi incertae sedis</taxon>
        <taxon>Mucoromycota</taxon>
        <taxon>Glomeromycotina</taxon>
        <taxon>Glomeromycetes</taxon>
        <taxon>Diversisporales</taxon>
        <taxon>Gigasporaceae</taxon>
        <taxon>Racocetra</taxon>
    </lineage>
</organism>
<dbReference type="OrthoDB" id="2963168at2759"/>
<gene>
    <name evidence="1" type="ORF">RFULGI_LOCUS881</name>
</gene>
<accession>A0A9N8Z1R6</accession>
<dbReference type="PANTHER" id="PTHR14187:SF5">
    <property type="entry name" value="HEAT SHOCK 70 KDA PROTEIN 12A"/>
    <property type="match status" value="1"/>
</dbReference>